<dbReference type="InterPro" id="IPR043504">
    <property type="entry name" value="Peptidase_S1_PA_chymotrypsin"/>
</dbReference>
<protein>
    <recommendedName>
        <fullName evidence="4">Peptidase S1 domain-containing protein</fullName>
    </recommendedName>
</protein>
<reference evidence="3" key="2">
    <citation type="submission" date="2013-12" db="EMBL/GenBank/DDBJ databases">
        <authorList>
            <person name="Yu Y."/>
            <person name="Lee S."/>
            <person name="de Baynast K."/>
            <person name="Wissotski M."/>
            <person name="Liu L."/>
            <person name="Talag J."/>
            <person name="Goicoechea J."/>
            <person name="Angelova A."/>
            <person name="Jetty R."/>
            <person name="Kudrna D."/>
            <person name="Golser W."/>
            <person name="Rivera L."/>
            <person name="Zhang J."/>
            <person name="Wing R."/>
        </authorList>
    </citation>
    <scope>NUCLEOTIDE SEQUENCE</scope>
</reference>
<dbReference type="eggNOG" id="ENOG502R290">
    <property type="taxonomic scope" value="Eukaryota"/>
</dbReference>
<sequence>MTAIRVTRRLGGGRARAKRLLVGHAIARSDGRTPTARRYDGRAPTAWGWDGRHLPPGGVAVGTLPPGGVTQVLEENLIPRQKYRRPPYSELDNQNQQNVKGVYISEGLCINGYSASNNFADVSYYTTFGDSNLNLGPMWHMACKILEGVQMNESLNQDQRQQFSKQISSVVSMIKDDSSSIKEDDPATKDHAYVAGVCITPLGHILTSSHIVKPGVRYVATCTSWKAGWTSVRLVKISMAYGLCLLQLEHKSRKKCDYINLAEAGILSVNQHVYGFGHPQLFGIECENTFVRGSVEYPCEDIPELPSFSEIDKVAYEKLIKKGLKINAREARALTPRKAKHLMCLIDSNFQPETIYLMNQDIPMIQIKNFHFGYCGSPVFVASGHIVGIVLFNFHEINFAVHLSAIKKFLEDIDLMSRHVGAPSSSTTPSTELVPPTVTTTETVTGDSDQGAVLEATPPLHSPS</sequence>
<reference evidence="2" key="3">
    <citation type="submission" date="2015-04" db="UniProtKB">
        <authorList>
            <consortium name="EnsemblPlants"/>
        </authorList>
    </citation>
    <scope>IDENTIFICATION</scope>
</reference>
<name>A0A0D9VWB9_9ORYZ</name>
<dbReference type="SUPFAM" id="SSF50494">
    <property type="entry name" value="Trypsin-like serine proteases"/>
    <property type="match status" value="1"/>
</dbReference>
<evidence type="ECO:0008006" key="4">
    <source>
        <dbReference type="Google" id="ProtNLM"/>
    </source>
</evidence>
<evidence type="ECO:0000256" key="1">
    <source>
        <dbReference type="SAM" id="MobiDB-lite"/>
    </source>
</evidence>
<dbReference type="EnsemblPlants" id="LPERR03G21420.1">
    <property type="protein sequence ID" value="LPERR03G21420.1"/>
    <property type="gene ID" value="LPERR03G21420"/>
</dbReference>
<evidence type="ECO:0000313" key="3">
    <source>
        <dbReference type="Proteomes" id="UP000032180"/>
    </source>
</evidence>
<dbReference type="HOGENOM" id="CLU_589716_0_0_1"/>
<dbReference type="Pfam" id="PF13365">
    <property type="entry name" value="Trypsin_2"/>
    <property type="match status" value="1"/>
</dbReference>
<dbReference type="InterPro" id="IPR009003">
    <property type="entry name" value="Peptidase_S1_PA"/>
</dbReference>
<keyword evidence="3" id="KW-1185">Reference proteome</keyword>
<dbReference type="Proteomes" id="UP000032180">
    <property type="component" value="Chromosome 3"/>
</dbReference>
<accession>A0A0D9VWB9</accession>
<evidence type="ECO:0000313" key="2">
    <source>
        <dbReference type="EnsemblPlants" id="LPERR03G21420.1"/>
    </source>
</evidence>
<feature type="region of interest" description="Disordered" evidence="1">
    <location>
        <begin position="420"/>
        <end position="464"/>
    </location>
</feature>
<feature type="compositionally biased region" description="Low complexity" evidence="1">
    <location>
        <begin position="423"/>
        <end position="445"/>
    </location>
</feature>
<reference evidence="2 3" key="1">
    <citation type="submission" date="2012-08" db="EMBL/GenBank/DDBJ databases">
        <title>Oryza genome evolution.</title>
        <authorList>
            <person name="Wing R.A."/>
        </authorList>
    </citation>
    <scope>NUCLEOTIDE SEQUENCE</scope>
</reference>
<dbReference type="Gramene" id="LPERR03G21420.1">
    <property type="protein sequence ID" value="LPERR03G21420.1"/>
    <property type="gene ID" value="LPERR03G21420"/>
</dbReference>
<organism evidence="2 3">
    <name type="scientific">Leersia perrieri</name>
    <dbReference type="NCBI Taxonomy" id="77586"/>
    <lineage>
        <taxon>Eukaryota</taxon>
        <taxon>Viridiplantae</taxon>
        <taxon>Streptophyta</taxon>
        <taxon>Embryophyta</taxon>
        <taxon>Tracheophyta</taxon>
        <taxon>Spermatophyta</taxon>
        <taxon>Magnoliopsida</taxon>
        <taxon>Liliopsida</taxon>
        <taxon>Poales</taxon>
        <taxon>Poaceae</taxon>
        <taxon>BOP clade</taxon>
        <taxon>Oryzoideae</taxon>
        <taxon>Oryzeae</taxon>
        <taxon>Oryzinae</taxon>
        <taxon>Leersia</taxon>
    </lineage>
</organism>
<dbReference type="STRING" id="77586.A0A0D9VWB9"/>
<dbReference type="Gene3D" id="2.40.10.10">
    <property type="entry name" value="Trypsin-like serine proteases"/>
    <property type="match status" value="2"/>
</dbReference>
<proteinExistence type="predicted"/>
<dbReference type="AlphaFoldDB" id="A0A0D9VWB9"/>